<dbReference type="InterPro" id="IPR006367">
    <property type="entry name" value="Sirohaem_synthase_N"/>
</dbReference>
<dbReference type="GO" id="GO:0032259">
    <property type="term" value="P:methylation"/>
    <property type="evidence" value="ECO:0007669"/>
    <property type="project" value="UniProtKB-KW"/>
</dbReference>
<dbReference type="NCBIfam" id="NF004790">
    <property type="entry name" value="PRK06136.1"/>
    <property type="match status" value="1"/>
</dbReference>
<dbReference type="NCBIfam" id="TIGR01469">
    <property type="entry name" value="cobA_cysG_Cterm"/>
    <property type="match status" value="1"/>
</dbReference>
<keyword evidence="5 14" id="KW-0808">Transferase</keyword>
<evidence type="ECO:0000256" key="11">
    <source>
        <dbReference type="ARBA" id="ARBA00023268"/>
    </source>
</evidence>
<evidence type="ECO:0000259" key="17">
    <source>
        <dbReference type="Pfam" id="PF00590"/>
    </source>
</evidence>
<dbReference type="Gene3D" id="3.30.160.110">
    <property type="entry name" value="Siroheme synthase, domain 2"/>
    <property type="match status" value="1"/>
</dbReference>
<comment type="pathway">
    <text evidence="14">Cofactor biosynthesis; adenosylcobalamin biosynthesis; precorrin-2 from uroporphyrinogen III: step 1/1.</text>
</comment>
<dbReference type="EC" id="1.3.1.76" evidence="14"/>
<dbReference type="InterPro" id="IPR000878">
    <property type="entry name" value="4pyrrol_Mease"/>
</dbReference>
<feature type="region of interest" description="Disordered" evidence="16">
    <location>
        <begin position="475"/>
        <end position="496"/>
    </location>
</feature>
<evidence type="ECO:0000256" key="7">
    <source>
        <dbReference type="ARBA" id="ARBA00023002"/>
    </source>
</evidence>
<keyword evidence="4 14" id="KW-0489">Methyltransferase</keyword>
<dbReference type="InterPro" id="IPR006366">
    <property type="entry name" value="CobA/CysG_C"/>
</dbReference>
<keyword evidence="10 14" id="KW-0627">Porphyrin biosynthesis</keyword>
<comment type="similarity">
    <text evidence="2 15">Belongs to the precorrin methyltransferase family.</text>
</comment>
<dbReference type="RefSeq" id="WP_185978858.1">
    <property type="nucleotide sequence ID" value="NZ_JACBGI020000025.1"/>
</dbReference>
<dbReference type="EC" id="4.99.1.4" evidence="14"/>
<keyword evidence="11 14" id="KW-0511">Multifunctional enzyme</keyword>
<dbReference type="PANTHER" id="PTHR45790">
    <property type="entry name" value="SIROHEME SYNTHASE-RELATED"/>
    <property type="match status" value="1"/>
</dbReference>
<keyword evidence="6 14" id="KW-0949">S-adenosyl-L-methionine</keyword>
<comment type="pathway">
    <text evidence="1 14">Porphyrin-containing compound metabolism; siroheme biosynthesis; sirohydrochlorin from precorrin-2: step 1/1.</text>
</comment>
<dbReference type="EMBL" id="JACBGI020000025">
    <property type="protein sequence ID" value="MBF6058711.1"/>
    <property type="molecule type" value="Genomic_DNA"/>
</dbReference>
<organism evidence="20 21">
    <name type="scientific">Thiomicrorhabdus heinhorstiae</name>
    <dbReference type="NCBI Taxonomy" id="2748010"/>
    <lineage>
        <taxon>Bacteria</taxon>
        <taxon>Pseudomonadati</taxon>
        <taxon>Pseudomonadota</taxon>
        <taxon>Gammaproteobacteria</taxon>
        <taxon>Thiotrichales</taxon>
        <taxon>Piscirickettsiaceae</taxon>
        <taxon>Thiomicrorhabdus</taxon>
    </lineage>
</organism>
<evidence type="ECO:0000256" key="15">
    <source>
        <dbReference type="RuleBase" id="RU003960"/>
    </source>
</evidence>
<feature type="domain" description="Siroheme synthase central" evidence="19">
    <location>
        <begin position="122"/>
        <end position="148"/>
    </location>
</feature>
<proteinExistence type="inferred from homology"/>
<comment type="similarity">
    <text evidence="14">In the C-terminal section; belongs to the precorrin methyltransferase family.</text>
</comment>
<dbReference type="Gene3D" id="3.40.50.720">
    <property type="entry name" value="NAD(P)-binding Rossmann-like Domain"/>
    <property type="match status" value="1"/>
</dbReference>
<evidence type="ECO:0000259" key="18">
    <source>
        <dbReference type="Pfam" id="PF10414"/>
    </source>
</evidence>
<comment type="catalytic activity">
    <reaction evidence="14">
        <text>siroheme + 2 H(+) = sirohydrochlorin + Fe(2+)</text>
        <dbReference type="Rhea" id="RHEA:24360"/>
        <dbReference type="ChEBI" id="CHEBI:15378"/>
        <dbReference type="ChEBI" id="CHEBI:29033"/>
        <dbReference type="ChEBI" id="CHEBI:58351"/>
        <dbReference type="ChEBI" id="CHEBI:60052"/>
        <dbReference type="EC" id="4.99.1.4"/>
    </reaction>
</comment>
<name>A0ABS0C3J9_9GAMM</name>
<dbReference type="Gene3D" id="3.30.950.10">
    <property type="entry name" value="Methyltransferase, Cobalt-precorrin-4 Transmethylase, Domain 2"/>
    <property type="match status" value="1"/>
</dbReference>
<dbReference type="PROSITE" id="PS00840">
    <property type="entry name" value="SUMT_2"/>
    <property type="match status" value="1"/>
</dbReference>
<comment type="catalytic activity">
    <reaction evidence="14">
        <text>uroporphyrinogen III + 2 S-adenosyl-L-methionine = precorrin-2 + 2 S-adenosyl-L-homocysteine + H(+)</text>
        <dbReference type="Rhea" id="RHEA:32459"/>
        <dbReference type="ChEBI" id="CHEBI:15378"/>
        <dbReference type="ChEBI" id="CHEBI:57308"/>
        <dbReference type="ChEBI" id="CHEBI:57856"/>
        <dbReference type="ChEBI" id="CHEBI:58827"/>
        <dbReference type="ChEBI" id="CHEBI:59789"/>
        <dbReference type="EC" id="2.1.1.107"/>
    </reaction>
</comment>
<evidence type="ECO:0000256" key="14">
    <source>
        <dbReference type="HAMAP-Rule" id="MF_01646"/>
    </source>
</evidence>
<dbReference type="InterPro" id="IPR037115">
    <property type="entry name" value="Sirohaem_synt_dimer_dom_sf"/>
</dbReference>
<feature type="active site" description="Proton donor" evidence="14">
    <location>
        <position position="280"/>
    </location>
</feature>
<dbReference type="SUPFAM" id="SSF75615">
    <property type="entry name" value="Siroheme synthase middle domains-like"/>
    <property type="match status" value="1"/>
</dbReference>
<dbReference type="InterPro" id="IPR003043">
    <property type="entry name" value="Uropor_MeTrfase_CS"/>
</dbReference>
<dbReference type="Pfam" id="PF00590">
    <property type="entry name" value="TP_methylase"/>
    <property type="match status" value="1"/>
</dbReference>
<dbReference type="Proteomes" id="UP001193680">
    <property type="component" value="Unassembled WGS sequence"/>
</dbReference>
<comment type="catalytic activity">
    <reaction evidence="13 14">
        <text>precorrin-2 + NAD(+) = sirohydrochlorin + NADH + 2 H(+)</text>
        <dbReference type="Rhea" id="RHEA:15613"/>
        <dbReference type="ChEBI" id="CHEBI:15378"/>
        <dbReference type="ChEBI" id="CHEBI:57540"/>
        <dbReference type="ChEBI" id="CHEBI:57945"/>
        <dbReference type="ChEBI" id="CHEBI:58351"/>
        <dbReference type="ChEBI" id="CHEBI:58827"/>
        <dbReference type="EC" id="1.3.1.76"/>
    </reaction>
</comment>
<comment type="pathway">
    <text evidence="12 14">Porphyrin-containing compound metabolism; siroheme biosynthesis; precorrin-2 from uroporphyrinogen III: step 1/1.</text>
</comment>
<evidence type="ECO:0000256" key="1">
    <source>
        <dbReference type="ARBA" id="ARBA00005010"/>
    </source>
</evidence>
<dbReference type="InterPro" id="IPR019478">
    <property type="entry name" value="Sirohaem_synthase_dimer_dom"/>
</dbReference>
<feature type="region of interest" description="Uroporphyrinogen-III C-methyltransferase" evidence="14">
    <location>
        <begin position="226"/>
        <end position="496"/>
    </location>
</feature>
<dbReference type="Gene3D" id="1.10.8.210">
    <property type="entry name" value="Sirohaem synthase, dimerisation domain"/>
    <property type="match status" value="1"/>
</dbReference>
<evidence type="ECO:0000259" key="19">
    <source>
        <dbReference type="Pfam" id="PF14824"/>
    </source>
</evidence>
<dbReference type="InterPro" id="IPR036291">
    <property type="entry name" value="NAD(P)-bd_dom_sf"/>
</dbReference>
<feature type="binding site" evidence="14">
    <location>
        <position position="393"/>
    </location>
    <ligand>
        <name>S-adenosyl-L-methionine</name>
        <dbReference type="ChEBI" id="CHEBI:59789"/>
    </ligand>
</feature>
<comment type="function">
    <text evidence="14">Multifunctional enzyme that catalyzes the SAM-dependent methylations of uroporphyrinogen III at position C-2 and C-7 to form precorrin-2 via precorrin-1. Then it catalyzes the NAD-dependent ring dehydrogenation of precorrin-2 to yield sirohydrochlorin. Finally, it catalyzes the ferrochelation of sirohydrochlorin to yield siroheme.</text>
</comment>
<dbReference type="SUPFAM" id="SSF51735">
    <property type="entry name" value="NAD(P)-binding Rossmann-fold domains"/>
    <property type="match status" value="1"/>
</dbReference>
<evidence type="ECO:0000256" key="5">
    <source>
        <dbReference type="ARBA" id="ARBA00022679"/>
    </source>
</evidence>
<evidence type="ECO:0000313" key="20">
    <source>
        <dbReference type="EMBL" id="MBF6058711.1"/>
    </source>
</evidence>
<dbReference type="InterPro" id="IPR050161">
    <property type="entry name" value="Siro_Cobalamin_biosynth"/>
</dbReference>
<dbReference type="InterPro" id="IPR014777">
    <property type="entry name" value="4pyrrole_Mease_sub1"/>
</dbReference>
<feature type="domain" description="Sirohaem synthase dimerisation" evidence="18">
    <location>
        <begin position="154"/>
        <end position="211"/>
    </location>
</feature>
<reference evidence="20 21" key="1">
    <citation type="submission" date="2020-06" db="EMBL/GenBank/DDBJ databases">
        <authorList>
            <person name="Scott K."/>
        </authorList>
    </citation>
    <scope>NUCLEOTIDE SEQUENCE [LARGE SCALE GENOMIC DNA]</scope>
    <source>
        <strain evidence="20 21">HH1</strain>
    </source>
</reference>
<evidence type="ECO:0000256" key="4">
    <source>
        <dbReference type="ARBA" id="ARBA00022603"/>
    </source>
</evidence>
<keyword evidence="7 14" id="KW-0560">Oxidoreductase</keyword>
<evidence type="ECO:0000256" key="10">
    <source>
        <dbReference type="ARBA" id="ARBA00023244"/>
    </source>
</evidence>
<keyword evidence="9 14" id="KW-0456">Lyase</keyword>
<comment type="pathway">
    <text evidence="14">Porphyrin-containing compound metabolism; siroheme biosynthesis; siroheme from sirohydrochlorin: step 1/1.</text>
</comment>
<reference evidence="20 21" key="2">
    <citation type="submission" date="2020-11" db="EMBL/GenBank/DDBJ databases">
        <title>Sulfur oxidizing isolate from Hospital Hole Sinkhole.</title>
        <authorList>
            <person name="Scott K.M."/>
        </authorList>
    </citation>
    <scope>NUCLEOTIDE SEQUENCE [LARGE SCALE GENOMIC DNA]</scope>
    <source>
        <strain evidence="20 21">HH1</strain>
    </source>
</reference>
<evidence type="ECO:0000256" key="12">
    <source>
        <dbReference type="ARBA" id="ARBA00025705"/>
    </source>
</evidence>
<dbReference type="HAMAP" id="MF_01646">
    <property type="entry name" value="Siroheme_synth"/>
    <property type="match status" value="1"/>
</dbReference>
<evidence type="ECO:0000256" key="13">
    <source>
        <dbReference type="ARBA" id="ARBA00047561"/>
    </source>
</evidence>
<feature type="binding site" evidence="14">
    <location>
        <begin position="311"/>
        <end position="313"/>
    </location>
    <ligand>
        <name>S-adenosyl-L-methionine</name>
        <dbReference type="ChEBI" id="CHEBI:59789"/>
    </ligand>
</feature>
<evidence type="ECO:0000256" key="8">
    <source>
        <dbReference type="ARBA" id="ARBA00023027"/>
    </source>
</evidence>
<sequence>MDYLPIFMNIKGQPCLIVGGGAVAARKADLFIKAGAKVTVIAPLLKEEMQRHLQLGKIEWIEAGFDRELMCALPKPKLVISATDEQAVNEAVYEYCRQQQIEVNVADQTEYCDFILPAIIEREPMTVAVSTGGRSPVLARVMKARLESLLPQGLSAVTDLVGRYRNAVKKTLQDAENRKRFWEKLLDSTFIDKASRLESSGEAEAILQQKLQAARLEEQDGLNEVGEVYLIGAGPGDPELMTFKALRLLQQADVVVYDRLVSTEILDMARREAERIYVGKKDKWHRVPQSRINRMLLELAQQGKKVARLKGGDPYIFGRGAEEVELLAEHGIDFQVVPGITAAAGCTAYADFPLTHRDYAHSVSFVTGHQKEGDQAIDYARLAQSGDTMVFYMGVKNAAEIQQGLLAHGVSPQMPAAIIERGTRLDQKVTVVTLAELAGTIRRQKIQPPALLVIGEVVTVREKLHALKRQALERQAKRADIERSDRQEEPWTRLAV</sequence>
<dbReference type="NCBIfam" id="NF007922">
    <property type="entry name" value="PRK10637.1"/>
    <property type="match status" value="1"/>
</dbReference>
<feature type="domain" description="Tetrapyrrole methylase" evidence="17">
    <location>
        <begin position="228"/>
        <end position="438"/>
    </location>
</feature>
<dbReference type="PANTHER" id="PTHR45790:SF1">
    <property type="entry name" value="SIROHEME SYNTHASE"/>
    <property type="match status" value="1"/>
</dbReference>
<gene>
    <name evidence="20" type="primary">cobA</name>
    <name evidence="14" type="synonym">cysG</name>
    <name evidence="20" type="ORF">H8792_010200</name>
</gene>
<feature type="region of interest" description="Precorrin-2 dehydrogenase / sirohydrochlorin ferrochelatase" evidence="14">
    <location>
        <begin position="1"/>
        <end position="207"/>
    </location>
</feature>
<dbReference type="InterPro" id="IPR014776">
    <property type="entry name" value="4pyrrole_Mease_sub2"/>
</dbReference>
<feature type="binding site" evidence="14">
    <location>
        <begin position="341"/>
        <end position="342"/>
    </location>
    <ligand>
        <name>S-adenosyl-L-methionine</name>
        <dbReference type="ChEBI" id="CHEBI:59789"/>
    </ligand>
</feature>
<comment type="caution">
    <text evidence="20">The sequence shown here is derived from an EMBL/GenBank/DDBJ whole genome shotgun (WGS) entry which is preliminary data.</text>
</comment>
<dbReference type="GO" id="GO:0004851">
    <property type="term" value="F:uroporphyrin-III C-methyltransferase activity"/>
    <property type="evidence" value="ECO:0007669"/>
    <property type="project" value="UniProtKB-EC"/>
</dbReference>
<evidence type="ECO:0000256" key="2">
    <source>
        <dbReference type="ARBA" id="ARBA00005879"/>
    </source>
</evidence>
<dbReference type="EC" id="2.1.1.107" evidence="14"/>
<feature type="binding site" evidence="14">
    <location>
        <begin position="43"/>
        <end position="44"/>
    </location>
    <ligand>
        <name>NAD(+)</name>
        <dbReference type="ChEBI" id="CHEBI:57540"/>
    </ligand>
</feature>
<dbReference type="InterPro" id="IPR012409">
    <property type="entry name" value="Sirohaem_synth"/>
</dbReference>
<accession>A0ABS0C3J9</accession>
<feature type="binding site" evidence="14">
    <location>
        <begin position="22"/>
        <end position="23"/>
    </location>
    <ligand>
        <name>NAD(+)</name>
        <dbReference type="ChEBI" id="CHEBI:57540"/>
    </ligand>
</feature>
<evidence type="ECO:0000313" key="21">
    <source>
        <dbReference type="Proteomes" id="UP001193680"/>
    </source>
</evidence>
<feature type="binding site" evidence="14">
    <location>
        <position position="235"/>
    </location>
    <ligand>
        <name>S-adenosyl-L-methionine</name>
        <dbReference type="ChEBI" id="CHEBI:59789"/>
    </ligand>
</feature>
<dbReference type="Gene3D" id="3.40.1010.10">
    <property type="entry name" value="Cobalt-precorrin-4 Transmethylase, Domain 1"/>
    <property type="match status" value="1"/>
</dbReference>
<keyword evidence="8 14" id="KW-0520">NAD</keyword>
<evidence type="ECO:0000256" key="9">
    <source>
        <dbReference type="ARBA" id="ARBA00023239"/>
    </source>
</evidence>
<keyword evidence="21" id="KW-1185">Reference proteome</keyword>
<protein>
    <recommendedName>
        <fullName evidence="14">Siroheme synthase</fullName>
    </recommendedName>
    <domain>
        <recommendedName>
            <fullName evidence="14">Uroporphyrinogen-III C-methyltransferase</fullName>
            <shortName evidence="14">Urogen III methylase</shortName>
            <ecNumber evidence="14">2.1.1.107</ecNumber>
        </recommendedName>
        <alternativeName>
            <fullName evidence="14">SUMT</fullName>
        </alternativeName>
        <alternativeName>
            <fullName evidence="14">Uroporphyrinogen III methylase</fullName>
            <shortName evidence="14">UROM</shortName>
        </alternativeName>
    </domain>
    <domain>
        <recommendedName>
            <fullName evidence="14">Precorrin-2 dehydrogenase</fullName>
            <ecNumber evidence="14">1.3.1.76</ecNumber>
        </recommendedName>
    </domain>
    <domain>
        <recommendedName>
            <fullName evidence="14">Sirohydrochlorin ferrochelatase</fullName>
            <ecNumber evidence="14">4.99.1.4</ecNumber>
        </recommendedName>
    </domain>
</protein>
<dbReference type="InterPro" id="IPR035996">
    <property type="entry name" value="4pyrrol_Methylase_sf"/>
</dbReference>
<dbReference type="CDD" id="cd11642">
    <property type="entry name" value="SUMT"/>
    <property type="match status" value="1"/>
</dbReference>
<comment type="pathway">
    <text evidence="14">Cofactor biosynthesis; adenosylcobalamin biosynthesis; sirohydrochlorin from precorrin-2: step 1/1.</text>
</comment>
<dbReference type="Pfam" id="PF14824">
    <property type="entry name" value="Sirohm_synth_M"/>
    <property type="match status" value="1"/>
</dbReference>
<evidence type="ECO:0000256" key="16">
    <source>
        <dbReference type="SAM" id="MobiDB-lite"/>
    </source>
</evidence>
<feature type="binding site" evidence="14">
    <location>
        <position position="316"/>
    </location>
    <ligand>
        <name>S-adenosyl-L-methionine</name>
        <dbReference type="ChEBI" id="CHEBI:59789"/>
    </ligand>
</feature>
<dbReference type="Pfam" id="PF10414">
    <property type="entry name" value="CysG_dimeriser"/>
    <property type="match status" value="1"/>
</dbReference>
<feature type="binding site" evidence="14">
    <location>
        <position position="422"/>
    </location>
    <ligand>
        <name>S-adenosyl-L-methionine</name>
        <dbReference type="ChEBI" id="CHEBI:59789"/>
    </ligand>
</feature>
<dbReference type="PIRSF" id="PIRSF036426">
    <property type="entry name" value="Sirohaem_synth"/>
    <property type="match status" value="1"/>
</dbReference>
<evidence type="ECO:0000256" key="3">
    <source>
        <dbReference type="ARBA" id="ARBA00022573"/>
    </source>
</evidence>
<keyword evidence="3 14" id="KW-0169">Cobalamin biosynthesis</keyword>
<dbReference type="Pfam" id="PF13241">
    <property type="entry name" value="NAD_binding_7"/>
    <property type="match status" value="1"/>
</dbReference>
<comment type="caution">
    <text evidence="14">Lacks conserved residue(s) required for the propagation of feature annotation.</text>
</comment>
<dbReference type="SUPFAM" id="SSF53790">
    <property type="entry name" value="Tetrapyrrole methylase"/>
    <property type="match status" value="1"/>
</dbReference>
<evidence type="ECO:0000256" key="6">
    <source>
        <dbReference type="ARBA" id="ARBA00022691"/>
    </source>
</evidence>
<comment type="similarity">
    <text evidence="14">In the N-terminal section; belongs to the precorrin-2 dehydrogenase / sirohydrochlorin ferrochelatase family.</text>
</comment>
<feature type="active site" description="Proton acceptor" evidence="14">
    <location>
        <position position="258"/>
    </location>
</feature>
<dbReference type="NCBIfam" id="TIGR01470">
    <property type="entry name" value="cysG_Nterm"/>
    <property type="match status" value="1"/>
</dbReference>
<dbReference type="InterPro" id="IPR028281">
    <property type="entry name" value="Sirohaem_synthase_central"/>
</dbReference>